<gene>
    <name evidence="9" type="ORF">CHR90_01050</name>
</gene>
<accession>A0A255XXI7</accession>
<dbReference type="OrthoDB" id="7834831at2"/>
<evidence type="ECO:0000256" key="4">
    <source>
        <dbReference type="ARBA" id="ARBA00022692"/>
    </source>
</evidence>
<evidence type="ECO:0000256" key="5">
    <source>
        <dbReference type="ARBA" id="ARBA00022989"/>
    </source>
</evidence>
<dbReference type="InterPro" id="IPR035906">
    <property type="entry name" value="MetI-like_sf"/>
</dbReference>
<comment type="similarity">
    <text evidence="7">Belongs to the binding-protein-dependent transport system permease family.</text>
</comment>
<dbReference type="CDD" id="cd06261">
    <property type="entry name" value="TM_PBP2"/>
    <property type="match status" value="1"/>
</dbReference>
<feature type="domain" description="ABC transmembrane type-1" evidence="8">
    <location>
        <begin position="99"/>
        <end position="296"/>
    </location>
</feature>
<keyword evidence="10" id="KW-1185">Reference proteome</keyword>
<keyword evidence="2 7" id="KW-0813">Transport</keyword>
<keyword evidence="3" id="KW-1003">Cell membrane</keyword>
<evidence type="ECO:0000256" key="1">
    <source>
        <dbReference type="ARBA" id="ARBA00004651"/>
    </source>
</evidence>
<dbReference type="Proteomes" id="UP000216361">
    <property type="component" value="Unassembled WGS sequence"/>
</dbReference>
<evidence type="ECO:0000256" key="2">
    <source>
        <dbReference type="ARBA" id="ARBA00022448"/>
    </source>
</evidence>
<dbReference type="RefSeq" id="WP_094406843.1">
    <property type="nucleotide sequence ID" value="NZ_BMJZ01000011.1"/>
</dbReference>
<name>A0A255XXI7_9PROT</name>
<reference evidence="9 10" key="1">
    <citation type="submission" date="2017-07" db="EMBL/GenBank/DDBJ databases">
        <title>Elstera cyanobacteriorum sp. nov., a novel bacterium isolated from cyanobacterial aggregates in a eutrophic lake.</title>
        <authorList>
            <person name="Cai H."/>
        </authorList>
    </citation>
    <scope>NUCLEOTIDE SEQUENCE [LARGE SCALE GENOMIC DNA]</scope>
    <source>
        <strain evidence="9 10">TH019</strain>
    </source>
</reference>
<comment type="subcellular location">
    <subcellularLocation>
        <location evidence="1 7">Cell membrane</location>
        <topology evidence="1 7">Multi-pass membrane protein</topology>
    </subcellularLocation>
</comment>
<keyword evidence="4 7" id="KW-0812">Transmembrane</keyword>
<evidence type="ECO:0000256" key="7">
    <source>
        <dbReference type="RuleBase" id="RU363032"/>
    </source>
</evidence>
<proteinExistence type="inferred from homology"/>
<dbReference type="SUPFAM" id="SSF161098">
    <property type="entry name" value="MetI-like"/>
    <property type="match status" value="1"/>
</dbReference>
<dbReference type="PROSITE" id="PS50928">
    <property type="entry name" value="ABC_TM1"/>
    <property type="match status" value="1"/>
</dbReference>
<dbReference type="EMBL" id="NOXS01000020">
    <property type="protein sequence ID" value="OYQ21719.1"/>
    <property type="molecule type" value="Genomic_DNA"/>
</dbReference>
<evidence type="ECO:0000256" key="3">
    <source>
        <dbReference type="ARBA" id="ARBA00022475"/>
    </source>
</evidence>
<feature type="transmembrane region" description="Helical" evidence="7">
    <location>
        <begin position="107"/>
        <end position="126"/>
    </location>
</feature>
<dbReference type="PANTHER" id="PTHR43163:SF6">
    <property type="entry name" value="DIPEPTIDE TRANSPORT SYSTEM PERMEASE PROTEIN DPPB-RELATED"/>
    <property type="match status" value="1"/>
</dbReference>
<feature type="transmembrane region" description="Helical" evidence="7">
    <location>
        <begin position="177"/>
        <end position="200"/>
    </location>
</feature>
<dbReference type="Pfam" id="PF00528">
    <property type="entry name" value="BPD_transp_1"/>
    <property type="match status" value="1"/>
</dbReference>
<evidence type="ECO:0000256" key="6">
    <source>
        <dbReference type="ARBA" id="ARBA00023136"/>
    </source>
</evidence>
<dbReference type="Gene3D" id="1.10.3720.10">
    <property type="entry name" value="MetI-like"/>
    <property type="match status" value="1"/>
</dbReference>
<evidence type="ECO:0000259" key="8">
    <source>
        <dbReference type="PROSITE" id="PS50928"/>
    </source>
</evidence>
<comment type="caution">
    <text evidence="9">The sequence shown here is derived from an EMBL/GenBank/DDBJ whole genome shotgun (WGS) entry which is preliminary data.</text>
</comment>
<dbReference type="PANTHER" id="PTHR43163">
    <property type="entry name" value="DIPEPTIDE TRANSPORT SYSTEM PERMEASE PROTEIN DPPB-RELATED"/>
    <property type="match status" value="1"/>
</dbReference>
<organism evidence="9 10">
    <name type="scientific">Elstera cyanobacteriorum</name>
    <dbReference type="NCBI Taxonomy" id="2022747"/>
    <lineage>
        <taxon>Bacteria</taxon>
        <taxon>Pseudomonadati</taxon>
        <taxon>Pseudomonadota</taxon>
        <taxon>Alphaproteobacteria</taxon>
        <taxon>Rhodospirillales</taxon>
        <taxon>Rhodospirillaceae</taxon>
        <taxon>Elstera</taxon>
    </lineage>
</organism>
<evidence type="ECO:0000313" key="9">
    <source>
        <dbReference type="EMBL" id="OYQ21719.1"/>
    </source>
</evidence>
<evidence type="ECO:0000313" key="10">
    <source>
        <dbReference type="Proteomes" id="UP000216361"/>
    </source>
</evidence>
<keyword evidence="6 7" id="KW-0472">Membrane</keyword>
<sequence>MKTLGLRLGQALATAWVIATLCFGITHALPGDIALSIAIARVGADRATPEVEARVRNDEALNRPLLVQYGHWMSRVMRGDLGRSLVSRKPVIDEILYHARFTLGLGVLGWALSYALALPLGIACGLRPGGLVDRVVTGLTVLFAALPSFLVGIGLITLFALTLRWLPPAGFKTPTHLVLPALTLALGLTAFSVPVIRAAVREVARAPYMQFARLRGLPKGAALRHHGVRNAAIPIITFAALQMGFLIDGFVIVETLFNYPGMGDLLVRALVARDIPIILGCALLISLLYALVNLLADAAALVLDPRRRRLA</sequence>
<dbReference type="GO" id="GO:0071916">
    <property type="term" value="F:dipeptide transmembrane transporter activity"/>
    <property type="evidence" value="ECO:0007669"/>
    <property type="project" value="TreeGrafter"/>
</dbReference>
<feature type="transmembrane region" description="Helical" evidence="7">
    <location>
        <begin position="231"/>
        <end position="257"/>
    </location>
</feature>
<feature type="transmembrane region" description="Helical" evidence="7">
    <location>
        <begin position="138"/>
        <end position="165"/>
    </location>
</feature>
<dbReference type="GO" id="GO:0005886">
    <property type="term" value="C:plasma membrane"/>
    <property type="evidence" value="ECO:0007669"/>
    <property type="project" value="UniProtKB-SubCell"/>
</dbReference>
<dbReference type="InterPro" id="IPR000515">
    <property type="entry name" value="MetI-like"/>
</dbReference>
<feature type="transmembrane region" description="Helical" evidence="7">
    <location>
        <begin position="277"/>
        <end position="303"/>
    </location>
</feature>
<dbReference type="AlphaFoldDB" id="A0A255XXI7"/>
<keyword evidence="5 7" id="KW-1133">Transmembrane helix</keyword>
<protein>
    <recommendedName>
        <fullName evidence="8">ABC transmembrane type-1 domain-containing protein</fullName>
    </recommendedName>
</protein>